<dbReference type="InterPro" id="IPR039424">
    <property type="entry name" value="SBP_5"/>
</dbReference>
<accession>A0A7X1KQT1</accession>
<organism evidence="7 8">
    <name type="scientific">Novosphingobium piscinae</name>
    <dbReference type="NCBI Taxonomy" id="1507448"/>
    <lineage>
        <taxon>Bacteria</taxon>
        <taxon>Pseudomonadati</taxon>
        <taxon>Pseudomonadota</taxon>
        <taxon>Alphaproteobacteria</taxon>
        <taxon>Sphingomonadales</taxon>
        <taxon>Sphingomonadaceae</taxon>
        <taxon>Novosphingobium</taxon>
    </lineage>
</organism>
<dbReference type="PANTHER" id="PTHR30290:SF10">
    <property type="entry name" value="PERIPLASMIC OLIGOPEPTIDE-BINDING PROTEIN-RELATED"/>
    <property type="match status" value="1"/>
</dbReference>
<evidence type="ECO:0000256" key="4">
    <source>
        <dbReference type="ARBA" id="ARBA00022729"/>
    </source>
</evidence>
<evidence type="ECO:0000313" key="7">
    <source>
        <dbReference type="EMBL" id="MBC2670032.1"/>
    </source>
</evidence>
<dbReference type="GO" id="GO:0030313">
    <property type="term" value="C:cell envelope"/>
    <property type="evidence" value="ECO:0007669"/>
    <property type="project" value="UniProtKB-SubCell"/>
</dbReference>
<dbReference type="PROSITE" id="PS51257">
    <property type="entry name" value="PROKAR_LIPOPROTEIN"/>
    <property type="match status" value="1"/>
</dbReference>
<name>A0A7X1KQT1_9SPHN</name>
<evidence type="ECO:0000256" key="2">
    <source>
        <dbReference type="ARBA" id="ARBA00005695"/>
    </source>
</evidence>
<dbReference type="PANTHER" id="PTHR30290">
    <property type="entry name" value="PERIPLASMIC BINDING COMPONENT OF ABC TRANSPORTER"/>
    <property type="match status" value="1"/>
</dbReference>
<comment type="caution">
    <text evidence="7">The sequence shown here is derived from an EMBL/GenBank/DDBJ whole genome shotgun (WGS) entry which is preliminary data.</text>
</comment>
<evidence type="ECO:0000256" key="5">
    <source>
        <dbReference type="SAM" id="SignalP"/>
    </source>
</evidence>
<comment type="subcellular location">
    <subcellularLocation>
        <location evidence="1">Periplasm</location>
    </subcellularLocation>
</comment>
<feature type="domain" description="Solute-binding protein family 5" evidence="6">
    <location>
        <begin position="209"/>
        <end position="403"/>
    </location>
</feature>
<protein>
    <submittedName>
        <fullName evidence="7">ABC transporter substrate-binding protein</fullName>
    </submittedName>
</protein>
<dbReference type="InterPro" id="IPR000914">
    <property type="entry name" value="SBP_5_dom"/>
</dbReference>
<evidence type="ECO:0000256" key="1">
    <source>
        <dbReference type="ARBA" id="ARBA00004418"/>
    </source>
</evidence>
<dbReference type="GO" id="GO:1904680">
    <property type="term" value="F:peptide transmembrane transporter activity"/>
    <property type="evidence" value="ECO:0007669"/>
    <property type="project" value="TreeGrafter"/>
</dbReference>
<sequence>MRCCGPSGAVRLIVVPLAALAVLAGCRGDNEQRIDLAVIGRPADLAERGARLGVAGQLVQAATAQGLVALDAQGQVVPALADRWIVTDDGDSYIFRLRDGTWPDGTPLSGQTVARALRQALDGLRGTPLGLDLADLAEVRVMTDRVLELRLARPVPELLQLLAQPELALRRRERGSGPLEPAASAAGTLRLVLIPPTRLGLPALDPADPRPASLQLRALSARAATEAFARGELSLVFGGRFADLPQAQAVAGLSRRALQVDPAAGLFGLAVVGAEGPLAAPEFREALAMAIDRDALAGAMGLTGWTPTTRIVPLSVPGSGGALTLPARAGAEPAAPVQAAAPAWTTAPLDLRQAEAAARVARWTGRSGRPLASLRLAWPSGPGADAVFERLRTDFAAIGVTLTRVAAEAPADLRLLDLVARYPGPLWYLNQLSCPARRTICSTAADARLAEARAERDPARRLAMLAAVEAQMSAAAVFLPLGPPVRWSLVRPGTPGFAPNTVAFHPLPPLVEQTD</sequence>
<gene>
    <name evidence="7" type="ORF">H7F53_12835</name>
</gene>
<dbReference type="SUPFAM" id="SSF53850">
    <property type="entry name" value="Periplasmic binding protein-like II"/>
    <property type="match status" value="1"/>
</dbReference>
<keyword evidence="3" id="KW-0813">Transport</keyword>
<evidence type="ECO:0000313" key="8">
    <source>
        <dbReference type="Proteomes" id="UP000551327"/>
    </source>
</evidence>
<dbReference type="Proteomes" id="UP000551327">
    <property type="component" value="Unassembled WGS sequence"/>
</dbReference>
<feature type="signal peptide" evidence="5">
    <location>
        <begin position="1"/>
        <end position="21"/>
    </location>
</feature>
<dbReference type="RefSeq" id="WP_185679896.1">
    <property type="nucleotide sequence ID" value="NZ_JACLAX010000013.1"/>
</dbReference>
<keyword evidence="4 5" id="KW-0732">Signal</keyword>
<dbReference type="GO" id="GO:0015833">
    <property type="term" value="P:peptide transport"/>
    <property type="evidence" value="ECO:0007669"/>
    <property type="project" value="TreeGrafter"/>
</dbReference>
<proteinExistence type="inferred from homology"/>
<dbReference type="EMBL" id="JACLAX010000013">
    <property type="protein sequence ID" value="MBC2670032.1"/>
    <property type="molecule type" value="Genomic_DNA"/>
</dbReference>
<dbReference type="Pfam" id="PF00496">
    <property type="entry name" value="SBP_bac_5"/>
    <property type="match status" value="2"/>
</dbReference>
<keyword evidence="8" id="KW-1185">Reference proteome</keyword>
<reference evidence="7 8" key="1">
    <citation type="submission" date="2020-08" db="EMBL/GenBank/DDBJ databases">
        <title>The genome sequence of type strain Novosphingobium piscinae KCTC 42194.</title>
        <authorList>
            <person name="Liu Y."/>
        </authorList>
    </citation>
    <scope>NUCLEOTIDE SEQUENCE [LARGE SCALE GENOMIC DNA]</scope>
    <source>
        <strain evidence="7 8">KCTC 42194</strain>
    </source>
</reference>
<feature type="chain" id="PRO_5030527214" evidence="5">
    <location>
        <begin position="22"/>
        <end position="515"/>
    </location>
</feature>
<feature type="domain" description="Solute-binding protein family 5" evidence="6">
    <location>
        <begin position="75"/>
        <end position="169"/>
    </location>
</feature>
<comment type="similarity">
    <text evidence="2">Belongs to the bacterial solute-binding protein 5 family.</text>
</comment>
<evidence type="ECO:0000259" key="6">
    <source>
        <dbReference type="Pfam" id="PF00496"/>
    </source>
</evidence>
<evidence type="ECO:0000256" key="3">
    <source>
        <dbReference type="ARBA" id="ARBA00022448"/>
    </source>
</evidence>
<dbReference type="Gene3D" id="3.10.105.10">
    <property type="entry name" value="Dipeptide-binding Protein, Domain 3"/>
    <property type="match status" value="1"/>
</dbReference>
<dbReference type="Gene3D" id="3.90.76.10">
    <property type="entry name" value="Dipeptide-binding Protein, Domain 1"/>
    <property type="match status" value="1"/>
</dbReference>
<dbReference type="AlphaFoldDB" id="A0A7X1KQT1"/>